<evidence type="ECO:0000256" key="2">
    <source>
        <dbReference type="ARBA" id="ARBA00022692"/>
    </source>
</evidence>
<keyword evidence="2 6" id="KW-0812">Transmembrane</keyword>
<proteinExistence type="predicted"/>
<dbReference type="GeneID" id="37267904"/>
<evidence type="ECO:0000256" key="5">
    <source>
        <dbReference type="SAM" id="MobiDB-lite"/>
    </source>
</evidence>
<sequence length="438" mass="48269">MSPPARQAHGVALPPALARRLPAALHYLATRILSAATRLETSTSVALSLARLRAWRPTRGEKAKYAFLLALALPCLYIMAAPAFPLKLALPAVYTLAVLLPVSSQFILPATPIFAWLLLFYSSQFLAPESRPHIWVSVLPTLESVWYGASISDILTHFGHPALDILAWLPYGVIHFVAPFVVAALLFVFAPPGATKVFGAAFGFLNILGVMTQVGFPCAPPWYELREGLTPANYSMKGSPAGLARIDALFHGHGYTLTFTNAPVPFGAFPSLHAGCATMEALFLSYFFPVALRIGRVRLDARVLYWTYAFWLYWCTMYLMHHYLVDLVGGACLATACFYFFLTNEMRFQMETNWTARPSAAQPITALPAATEPQDAFGVRPSVDIERRPMPASRAGGEDEVRMDELRRAPTPMQRSGSNRSATADVLFEQPDEVRRDA</sequence>
<evidence type="ECO:0000256" key="4">
    <source>
        <dbReference type="ARBA" id="ARBA00023136"/>
    </source>
</evidence>
<dbReference type="PANTHER" id="PTHR31310:SF11">
    <property type="entry name" value="INOSITOL PHOSPHORYLCERAMIDE SYNTHASE CATALYTIC SUBUNIT AUR1"/>
    <property type="match status" value="1"/>
</dbReference>
<feature type="domain" description="Phosphatidic acid phosphatase type 2/haloperoxidase" evidence="7">
    <location>
        <begin position="195"/>
        <end position="342"/>
    </location>
</feature>
<feature type="transmembrane region" description="Helical" evidence="6">
    <location>
        <begin position="169"/>
        <end position="190"/>
    </location>
</feature>
<gene>
    <name evidence="8" type="ORF">FA09DRAFT_301114</name>
</gene>
<evidence type="ECO:0000313" key="9">
    <source>
        <dbReference type="Proteomes" id="UP000245946"/>
    </source>
</evidence>
<feature type="transmembrane region" description="Helical" evidence="6">
    <location>
        <begin position="197"/>
        <end position="216"/>
    </location>
</feature>
<dbReference type="OrthoDB" id="5784at2759"/>
<dbReference type="GO" id="GO:0030148">
    <property type="term" value="P:sphingolipid biosynthetic process"/>
    <property type="evidence" value="ECO:0007669"/>
    <property type="project" value="TreeGrafter"/>
</dbReference>
<dbReference type="GO" id="GO:0006676">
    <property type="term" value="P:mannosyl diphosphorylinositol ceramide metabolic process"/>
    <property type="evidence" value="ECO:0007669"/>
    <property type="project" value="TreeGrafter"/>
</dbReference>
<protein>
    <submittedName>
        <fullName evidence="8">PAP2-domain-containing protein</fullName>
    </submittedName>
</protein>
<dbReference type="Proteomes" id="UP000245946">
    <property type="component" value="Unassembled WGS sequence"/>
</dbReference>
<evidence type="ECO:0000259" key="7">
    <source>
        <dbReference type="SMART" id="SM00014"/>
    </source>
</evidence>
<feature type="region of interest" description="Disordered" evidence="5">
    <location>
        <begin position="387"/>
        <end position="438"/>
    </location>
</feature>
<feature type="transmembrane region" description="Helical" evidence="6">
    <location>
        <begin position="65"/>
        <end position="84"/>
    </location>
</feature>
<organism evidence="8 9">
    <name type="scientific">Tilletiopsis washingtonensis</name>
    <dbReference type="NCBI Taxonomy" id="58919"/>
    <lineage>
        <taxon>Eukaryota</taxon>
        <taxon>Fungi</taxon>
        <taxon>Dikarya</taxon>
        <taxon>Basidiomycota</taxon>
        <taxon>Ustilaginomycotina</taxon>
        <taxon>Exobasidiomycetes</taxon>
        <taxon>Entylomatales</taxon>
        <taxon>Entylomatales incertae sedis</taxon>
        <taxon>Tilletiopsis</taxon>
    </lineage>
</organism>
<dbReference type="InterPro" id="IPR000326">
    <property type="entry name" value="PAP2/HPO"/>
</dbReference>
<comment type="subcellular location">
    <subcellularLocation>
        <location evidence="1">Membrane</location>
        <topology evidence="1">Multi-pass membrane protein</topology>
    </subcellularLocation>
</comment>
<dbReference type="STRING" id="58919.A0A316Z3T6"/>
<feature type="transmembrane region" description="Helical" evidence="6">
    <location>
        <begin position="327"/>
        <end position="343"/>
    </location>
</feature>
<dbReference type="Gene3D" id="1.20.144.10">
    <property type="entry name" value="Phosphatidic acid phosphatase type 2/haloperoxidase"/>
    <property type="match status" value="1"/>
</dbReference>
<keyword evidence="4 6" id="KW-0472">Membrane</keyword>
<dbReference type="RefSeq" id="XP_025595851.1">
    <property type="nucleotide sequence ID" value="XM_025740358.1"/>
</dbReference>
<evidence type="ECO:0000256" key="3">
    <source>
        <dbReference type="ARBA" id="ARBA00022989"/>
    </source>
</evidence>
<dbReference type="PANTHER" id="PTHR31310">
    <property type="match status" value="1"/>
</dbReference>
<keyword evidence="9" id="KW-1185">Reference proteome</keyword>
<feature type="transmembrane region" description="Helical" evidence="6">
    <location>
        <begin position="272"/>
        <end position="291"/>
    </location>
</feature>
<dbReference type="GO" id="GO:0016020">
    <property type="term" value="C:membrane"/>
    <property type="evidence" value="ECO:0007669"/>
    <property type="project" value="UniProtKB-SubCell"/>
</dbReference>
<dbReference type="InterPro" id="IPR026841">
    <property type="entry name" value="Aur1/Ipt1"/>
</dbReference>
<dbReference type="EMBL" id="KZ819303">
    <property type="protein sequence ID" value="PWN95572.1"/>
    <property type="molecule type" value="Genomic_DNA"/>
</dbReference>
<dbReference type="InterPro" id="IPR052185">
    <property type="entry name" value="IPC_Synthase-Related"/>
</dbReference>
<dbReference type="AlphaFoldDB" id="A0A316Z3T6"/>
<dbReference type="SMART" id="SM00014">
    <property type="entry name" value="acidPPc"/>
    <property type="match status" value="1"/>
</dbReference>
<keyword evidence="3 6" id="KW-1133">Transmembrane helix</keyword>
<reference evidence="8 9" key="1">
    <citation type="journal article" date="2018" name="Mol. Biol. Evol.">
        <title>Broad Genomic Sampling Reveals a Smut Pathogenic Ancestry of the Fungal Clade Ustilaginomycotina.</title>
        <authorList>
            <person name="Kijpornyongpan T."/>
            <person name="Mondo S.J."/>
            <person name="Barry K."/>
            <person name="Sandor L."/>
            <person name="Lee J."/>
            <person name="Lipzen A."/>
            <person name="Pangilinan J."/>
            <person name="LaButti K."/>
            <person name="Hainaut M."/>
            <person name="Henrissat B."/>
            <person name="Grigoriev I.V."/>
            <person name="Spatafora J.W."/>
            <person name="Aime M.C."/>
        </authorList>
    </citation>
    <scope>NUCLEOTIDE SEQUENCE [LARGE SCALE GENOMIC DNA]</scope>
    <source>
        <strain evidence="8 9">MCA 4186</strain>
    </source>
</reference>
<feature type="transmembrane region" description="Helical" evidence="6">
    <location>
        <begin position="96"/>
        <end position="121"/>
    </location>
</feature>
<feature type="compositionally biased region" description="Basic and acidic residues" evidence="5">
    <location>
        <begin position="396"/>
        <end position="408"/>
    </location>
</feature>
<name>A0A316Z3T6_9BASI</name>
<evidence type="ECO:0000313" key="8">
    <source>
        <dbReference type="EMBL" id="PWN95572.1"/>
    </source>
</evidence>
<feature type="transmembrane region" description="Helical" evidence="6">
    <location>
        <begin position="303"/>
        <end position="321"/>
    </location>
</feature>
<feature type="transmembrane region" description="Helical" evidence="6">
    <location>
        <begin position="133"/>
        <end position="149"/>
    </location>
</feature>
<accession>A0A316Z3T6</accession>
<feature type="compositionally biased region" description="Polar residues" evidence="5">
    <location>
        <begin position="413"/>
        <end position="422"/>
    </location>
</feature>
<evidence type="ECO:0000256" key="6">
    <source>
        <dbReference type="SAM" id="Phobius"/>
    </source>
</evidence>
<dbReference type="GO" id="GO:0070916">
    <property type="term" value="C:inositol phosphoceramide synthase complex"/>
    <property type="evidence" value="ECO:0007669"/>
    <property type="project" value="TreeGrafter"/>
</dbReference>
<dbReference type="Pfam" id="PF14378">
    <property type="entry name" value="PAP2_3"/>
    <property type="match status" value="1"/>
</dbReference>
<dbReference type="CDD" id="cd03386">
    <property type="entry name" value="PAP2_Aur1_like"/>
    <property type="match status" value="1"/>
</dbReference>
<evidence type="ECO:0000256" key="1">
    <source>
        <dbReference type="ARBA" id="ARBA00004141"/>
    </source>
</evidence>